<proteinExistence type="predicted"/>
<feature type="transmembrane region" description="Helical" evidence="6">
    <location>
        <begin position="114"/>
        <end position="133"/>
    </location>
</feature>
<keyword evidence="3 6" id="KW-0812">Transmembrane</keyword>
<feature type="transmembrane region" description="Helical" evidence="6">
    <location>
        <begin position="20"/>
        <end position="38"/>
    </location>
</feature>
<evidence type="ECO:0000256" key="6">
    <source>
        <dbReference type="SAM" id="Phobius"/>
    </source>
</evidence>
<keyword evidence="2" id="KW-1003">Cell membrane</keyword>
<evidence type="ECO:0000256" key="5">
    <source>
        <dbReference type="ARBA" id="ARBA00023136"/>
    </source>
</evidence>
<evidence type="ECO:0000313" key="7">
    <source>
        <dbReference type="EMBL" id="CAB4608712.1"/>
    </source>
</evidence>
<evidence type="ECO:0000256" key="4">
    <source>
        <dbReference type="ARBA" id="ARBA00022989"/>
    </source>
</evidence>
<dbReference type="PANTHER" id="PTHR33452:SF1">
    <property type="entry name" value="INNER MEMBRANE PROTEIN YPHA-RELATED"/>
    <property type="match status" value="1"/>
</dbReference>
<evidence type="ECO:0000256" key="2">
    <source>
        <dbReference type="ARBA" id="ARBA00022475"/>
    </source>
</evidence>
<evidence type="ECO:0000256" key="1">
    <source>
        <dbReference type="ARBA" id="ARBA00004651"/>
    </source>
</evidence>
<name>A0A6J6H4X3_9ZZZZ</name>
<dbReference type="AlphaFoldDB" id="A0A6J6H4X3"/>
<gene>
    <name evidence="7" type="ORF">UFOPK1835_00937</name>
</gene>
<organism evidence="7">
    <name type="scientific">freshwater metagenome</name>
    <dbReference type="NCBI Taxonomy" id="449393"/>
    <lineage>
        <taxon>unclassified sequences</taxon>
        <taxon>metagenomes</taxon>
        <taxon>ecological metagenomes</taxon>
    </lineage>
</organism>
<feature type="transmembrane region" description="Helical" evidence="6">
    <location>
        <begin position="50"/>
        <end position="71"/>
    </location>
</feature>
<evidence type="ECO:0000256" key="3">
    <source>
        <dbReference type="ARBA" id="ARBA00022692"/>
    </source>
</evidence>
<feature type="transmembrane region" description="Helical" evidence="6">
    <location>
        <begin position="77"/>
        <end position="102"/>
    </location>
</feature>
<keyword evidence="4 6" id="KW-1133">Transmembrane helix</keyword>
<comment type="subcellular location">
    <subcellularLocation>
        <location evidence="1">Cell membrane</location>
        <topology evidence="1">Multi-pass membrane protein</topology>
    </subcellularLocation>
</comment>
<dbReference type="InterPro" id="IPR032808">
    <property type="entry name" value="DoxX"/>
</dbReference>
<keyword evidence="5 6" id="KW-0472">Membrane</keyword>
<dbReference type="InterPro" id="IPR051907">
    <property type="entry name" value="DoxX-like_oxidoreductase"/>
</dbReference>
<dbReference type="GO" id="GO:0005886">
    <property type="term" value="C:plasma membrane"/>
    <property type="evidence" value="ECO:0007669"/>
    <property type="project" value="UniProtKB-SubCell"/>
</dbReference>
<sequence length="184" mass="18708">MITTTAAAASSSQDFWDVNGLNLGLLIIRVVIGLTLASHGLNKIFGGGKIAGTTGWFASMGMKFPFINAWMAALTEIGAGFLLAIGLVTPLAAAGLVAIMVVAGITTHRKNGWFIFNAGGGIEYVVVLAAVGFGLGCTGAGEWSVDNAANINWAGTTGLIIVAVAGVGGALLQLLSFWRPAKTA</sequence>
<reference evidence="7" key="1">
    <citation type="submission" date="2020-05" db="EMBL/GenBank/DDBJ databases">
        <authorList>
            <person name="Chiriac C."/>
            <person name="Salcher M."/>
            <person name="Ghai R."/>
            <person name="Kavagutti S V."/>
        </authorList>
    </citation>
    <scope>NUCLEOTIDE SEQUENCE</scope>
</reference>
<feature type="transmembrane region" description="Helical" evidence="6">
    <location>
        <begin position="153"/>
        <end position="178"/>
    </location>
</feature>
<accession>A0A6J6H4X3</accession>
<dbReference type="PANTHER" id="PTHR33452">
    <property type="entry name" value="OXIDOREDUCTASE CATD-RELATED"/>
    <property type="match status" value="1"/>
</dbReference>
<dbReference type="EMBL" id="CAEZUP010000033">
    <property type="protein sequence ID" value="CAB4608712.1"/>
    <property type="molecule type" value="Genomic_DNA"/>
</dbReference>
<dbReference type="Pfam" id="PF07681">
    <property type="entry name" value="DoxX"/>
    <property type="match status" value="1"/>
</dbReference>
<protein>
    <submittedName>
        <fullName evidence="7">Unannotated protein</fullName>
    </submittedName>
</protein>